<name>A0AAE8YP80_9CAUD</name>
<reference evidence="1 2" key="1">
    <citation type="submission" date="2021-10" db="EMBL/GenBank/DDBJ databases">
        <authorList>
            <person name="Lavering E.D."/>
            <person name="James R."/>
            <person name="Fairhom J.D."/>
            <person name="Ogilvie B.H."/>
            <person name="Thurgood T.L."/>
            <person name="Robison R.A."/>
            <person name="Grose J.H."/>
        </authorList>
    </citation>
    <scope>NUCLEOTIDE SEQUENCE [LARGE SCALE GENOMIC DNA]</scope>
</reference>
<dbReference type="Proteomes" id="UP000827751">
    <property type="component" value="Segment"/>
</dbReference>
<dbReference type="EMBL" id="OK499972">
    <property type="protein sequence ID" value="UGO46084.1"/>
    <property type="molecule type" value="Genomic_DNA"/>
</dbReference>
<accession>A0AAE8YP80</accession>
<sequence>MLNIFRFWENKKNKNETGNIKMNIIKTLQNGTKVVENSITDELQVCQEILDINPTTSVYDAWSAFNERPENNFENTYIVKVQRQADYKRFIQQYENETGCVQREVNREIQAVRDKYYNDDINWQTMHDTIHELELKDTTCSCSKCTFRVPTFEEWKSGKYSERGMKIGKTLKKAGFSQQLLDFYSMQIKTEKELCLTVTSAPQFIAGMSYYCKLGTWDGFQGSSCQDVRHDDEEYCKNLGGALHDDKLFIGMLHESVEDLEDFEDKMLARTLFRYINIDNEPLLVALEYYGNNTTKSELAYALNELNEMNIYSTDLSNKYNSYGEIINHKEKANGSYEYEMCDEVNVDVTIDEYVSCDCPMCEGSGKYEVFSDRLDKHLDIECPMCGGDGTYEVNVYEEIDEWIEVEDTKEILPYIEGYSHNGYNIEIQINIETLKATREKFKATV</sequence>
<proteinExistence type="predicted"/>
<keyword evidence="2" id="KW-1185">Reference proteome</keyword>
<organism evidence="1 2">
    <name type="scientific">Bacillus phage vB_BanS_Chewbecca</name>
    <dbReference type="NCBI Taxonomy" id="2894786"/>
    <lineage>
        <taxon>Viruses</taxon>
        <taxon>Duplodnaviria</taxon>
        <taxon>Heunggongvirae</taxon>
        <taxon>Uroviricota</taxon>
        <taxon>Caudoviricetes</taxon>
        <taxon>Joanripponvirinae</taxon>
        <taxon>Tsamsavirus</taxon>
        <taxon>Tsamsavirus chewbecca</taxon>
    </lineage>
</organism>
<gene>
    <name evidence="1" type="ORF">CHEWBECCA_1</name>
</gene>
<protein>
    <submittedName>
        <fullName evidence="1">Uncharacterized protein</fullName>
    </submittedName>
</protein>
<evidence type="ECO:0000313" key="1">
    <source>
        <dbReference type="EMBL" id="UGO46084.1"/>
    </source>
</evidence>
<evidence type="ECO:0000313" key="2">
    <source>
        <dbReference type="Proteomes" id="UP000827751"/>
    </source>
</evidence>